<evidence type="ECO:0000256" key="1">
    <source>
        <dbReference type="SAM" id="Coils"/>
    </source>
</evidence>
<dbReference type="HOGENOM" id="CLU_069360_0_0_9"/>
<name>I0JTP1_HALH3</name>
<feature type="coiled-coil region" evidence="1">
    <location>
        <begin position="95"/>
        <end position="161"/>
    </location>
</feature>
<geneLocation type="plasmid" evidence="3 4">
    <name>PL16</name>
</geneLocation>
<keyword evidence="4" id="KW-1185">Reference proteome</keyword>
<accession>I0JTP1</accession>
<dbReference type="InterPro" id="IPR024983">
    <property type="entry name" value="CHAT_dom"/>
</dbReference>
<dbReference type="AlphaFoldDB" id="I0JTP1"/>
<keyword evidence="1" id="KW-0175">Coiled coil</keyword>
<dbReference type="PATRIC" id="fig|866895.3.peg.4217"/>
<feature type="domain" description="CHAT" evidence="2">
    <location>
        <begin position="200"/>
        <end position="363"/>
    </location>
</feature>
<gene>
    <name evidence="3" type="ordered locus">HBHAL_6004</name>
</gene>
<protein>
    <recommendedName>
        <fullName evidence="2">CHAT domain-containing protein</fullName>
    </recommendedName>
</protein>
<feature type="coiled-coil region" evidence="1">
    <location>
        <begin position="44"/>
        <end position="71"/>
    </location>
</feature>
<organism evidence="3 4">
    <name type="scientific">Halobacillus halophilus (strain ATCC 35676 / DSM 2266 / JCM 20832 / KCTC 3685 / LMG 17431 / NBRC 102448 / NCIMB 2269)</name>
    <name type="common">Sporosarcina halophila</name>
    <dbReference type="NCBI Taxonomy" id="866895"/>
    <lineage>
        <taxon>Bacteria</taxon>
        <taxon>Bacillati</taxon>
        <taxon>Bacillota</taxon>
        <taxon>Bacilli</taxon>
        <taxon>Bacillales</taxon>
        <taxon>Bacillaceae</taxon>
        <taxon>Halobacillus</taxon>
    </lineage>
</organism>
<dbReference type="EMBL" id="HE717024">
    <property type="protein sequence ID" value="CCG47514.1"/>
    <property type="molecule type" value="Genomic_DNA"/>
</dbReference>
<evidence type="ECO:0000313" key="4">
    <source>
        <dbReference type="Proteomes" id="UP000007397"/>
    </source>
</evidence>
<sequence>MLFRLKVLQDIVFDKFTNGHYFRYNDKRPKLVECELSGGDQMTISSHQNAIKRYGKEVADLQKKISSEKEKEAKIYKDISNLTSQINRSKTGTTLKTKMSRLVTLNKNLSSAQNKVAEYQKKLSGKQHSLQSEQVKLDKALKQNEKKNETDRKKVRQLETKHQNFVTSSLRTQVLLHNEMKESPLMIDLAKLPEKITVLFFAANPKDQHQLKLDEEIRDVMQKIRASEHRDAIELKARWAVRSHDLLQSLNEENPHIVHFSGHGSMEDEIIFMDDKGNAKPVTKNAIVQLINATSENIRLVLFNTCYSSNQAAQLTNYVDFAIGMNTSIGDEAARVFAANFYSALGFSASVQKAFDQAKVALMIEGIPEESTPELFSREGINAGEIILVKP</sequence>
<dbReference type="Proteomes" id="UP000007397">
    <property type="component" value="Plasmid PL16"/>
</dbReference>
<reference evidence="3 4" key="1">
    <citation type="journal article" date="2013" name="Environ. Microbiol.">
        <title>Chloride and organic osmolytes: a hybrid strategy to cope with elevated salinities by the moderately halophilic, chloride-dependent bacterium Halobacillus halophilus.</title>
        <authorList>
            <person name="Saum S.H."/>
            <person name="Pfeiffer F."/>
            <person name="Palm P."/>
            <person name="Rampp M."/>
            <person name="Schuster S.C."/>
            <person name="Muller V."/>
            <person name="Oesterhelt D."/>
        </authorList>
    </citation>
    <scope>NUCLEOTIDE SEQUENCE [LARGE SCALE GENOMIC DNA]</scope>
    <source>
        <strain evidence="4">ATCC 35676 / DSM 2266 / JCM 20832 / NBRC 102448/ NCIMB 2269</strain>
        <plasmid evidence="4">PL16</plasmid>
    </source>
</reference>
<evidence type="ECO:0000313" key="3">
    <source>
        <dbReference type="EMBL" id="CCG47514.1"/>
    </source>
</evidence>
<proteinExistence type="predicted"/>
<dbReference type="KEGG" id="hhd:HBHAL_6004"/>
<evidence type="ECO:0000259" key="2">
    <source>
        <dbReference type="Pfam" id="PF12770"/>
    </source>
</evidence>
<keyword evidence="3" id="KW-0614">Plasmid</keyword>
<dbReference type="Pfam" id="PF12770">
    <property type="entry name" value="CHAT"/>
    <property type="match status" value="1"/>
</dbReference>